<dbReference type="EMBL" id="RKMF01000016">
    <property type="protein sequence ID" value="ROZ61970.1"/>
    <property type="molecule type" value="Genomic_DNA"/>
</dbReference>
<dbReference type="Proteomes" id="UP000270616">
    <property type="component" value="Unassembled WGS sequence"/>
</dbReference>
<dbReference type="AlphaFoldDB" id="A0A3N4A1B2"/>
<dbReference type="InterPro" id="IPR000415">
    <property type="entry name" value="Nitroreductase-like"/>
</dbReference>
<evidence type="ECO:0000313" key="2">
    <source>
        <dbReference type="Proteomes" id="UP000270616"/>
    </source>
</evidence>
<gene>
    <name evidence="1" type="ORF">EDL96_11850</name>
</gene>
<evidence type="ECO:0000313" key="1">
    <source>
        <dbReference type="EMBL" id="ROZ61970.1"/>
    </source>
</evidence>
<reference evidence="1 2" key="1">
    <citation type="submission" date="2018-10" db="EMBL/GenBank/DDBJ databases">
        <title>Kocuria sp. M5W7-7, whole genome shotgun sequence.</title>
        <authorList>
            <person name="Tuo L."/>
        </authorList>
    </citation>
    <scope>NUCLEOTIDE SEQUENCE [LARGE SCALE GENOMIC DNA]</scope>
    <source>
        <strain evidence="1 2">M5W7-7</strain>
    </source>
</reference>
<protein>
    <recommendedName>
        <fullName evidence="3">Nitroreductase</fullName>
    </recommendedName>
</protein>
<dbReference type="SUPFAM" id="SSF55469">
    <property type="entry name" value="FMN-dependent nitroreductase-like"/>
    <property type="match status" value="1"/>
</dbReference>
<dbReference type="Gene3D" id="3.40.109.10">
    <property type="entry name" value="NADH Oxidase"/>
    <property type="match status" value="1"/>
</dbReference>
<name>A0A3N4A1B2_9MICC</name>
<comment type="caution">
    <text evidence="1">The sequence shown here is derived from an EMBL/GenBank/DDBJ whole genome shotgun (WGS) entry which is preliminary data.</text>
</comment>
<accession>A0A3N4A1B2</accession>
<sequence length="200" mass="21898">MSLQFLRVLAQRRPAQAITAEAPERAELERIVSAAVGPAVPGTRPAWRLIGTRREDAPQLAAALSGFKNLPDLKETTPRLKGKQMRRVAAFRGSLAFASNGGLALALIFRPRRGSGLPRRLQRGEALGARVVLEAAFYASGWATQWSPRKSPDAELLARFYRLKSEEEVLGWLFVGRPAPEFAGDHAATLPPSRAPLELR</sequence>
<dbReference type="GO" id="GO:0016491">
    <property type="term" value="F:oxidoreductase activity"/>
    <property type="evidence" value="ECO:0007669"/>
    <property type="project" value="InterPro"/>
</dbReference>
<dbReference type="RefSeq" id="WP_123826384.1">
    <property type="nucleotide sequence ID" value="NZ_RKMF01000016.1"/>
</dbReference>
<organism evidence="1 2">
    <name type="scientific">Kocuria soli</name>
    <dbReference type="NCBI Taxonomy" id="2485125"/>
    <lineage>
        <taxon>Bacteria</taxon>
        <taxon>Bacillati</taxon>
        <taxon>Actinomycetota</taxon>
        <taxon>Actinomycetes</taxon>
        <taxon>Micrococcales</taxon>
        <taxon>Micrococcaceae</taxon>
        <taxon>Kocuria</taxon>
    </lineage>
</organism>
<evidence type="ECO:0008006" key="3">
    <source>
        <dbReference type="Google" id="ProtNLM"/>
    </source>
</evidence>
<dbReference type="OrthoDB" id="3268470at2"/>
<proteinExistence type="predicted"/>
<keyword evidence="2" id="KW-1185">Reference proteome</keyword>